<dbReference type="InterPro" id="IPR026444">
    <property type="entry name" value="Secre_tail"/>
</dbReference>
<dbReference type="NCBIfam" id="TIGR04183">
    <property type="entry name" value="Por_Secre_tail"/>
    <property type="match status" value="1"/>
</dbReference>
<feature type="signal peptide" evidence="2">
    <location>
        <begin position="1"/>
        <end position="18"/>
    </location>
</feature>
<feature type="chain" id="PRO_5047140255" evidence="2">
    <location>
        <begin position="19"/>
        <end position="481"/>
    </location>
</feature>
<name>A0ABU2YE46_9FLAO</name>
<evidence type="ECO:0000313" key="5">
    <source>
        <dbReference type="Proteomes" id="UP001254488"/>
    </source>
</evidence>
<dbReference type="PANTHER" id="PTHR38787:SF3">
    <property type="entry name" value="REGULATORY P DOMAIN-CONTAINING PROTEIN"/>
    <property type="match status" value="1"/>
</dbReference>
<dbReference type="Pfam" id="PF18962">
    <property type="entry name" value="Por_Secre_tail"/>
    <property type="match status" value="1"/>
</dbReference>
<evidence type="ECO:0000256" key="2">
    <source>
        <dbReference type="SAM" id="SignalP"/>
    </source>
</evidence>
<comment type="caution">
    <text evidence="4">The sequence shown here is derived from an EMBL/GenBank/DDBJ whole genome shotgun (WGS) entry which is preliminary data.</text>
</comment>
<proteinExistence type="predicted"/>
<dbReference type="InterPro" id="IPR027589">
    <property type="entry name" value="Choice_anch_B"/>
</dbReference>
<evidence type="ECO:0000313" key="4">
    <source>
        <dbReference type="EMBL" id="MDT0556461.1"/>
    </source>
</evidence>
<dbReference type="SUPFAM" id="SSF69322">
    <property type="entry name" value="Tricorn protease domain 2"/>
    <property type="match status" value="1"/>
</dbReference>
<keyword evidence="1 2" id="KW-0732">Signal</keyword>
<reference evidence="4 5" key="1">
    <citation type="submission" date="2023-09" db="EMBL/GenBank/DDBJ databases">
        <authorList>
            <person name="Rey-Velasco X."/>
        </authorList>
    </citation>
    <scope>NUCLEOTIDE SEQUENCE [LARGE SCALE GENOMIC DNA]</scope>
    <source>
        <strain evidence="4 5">W242</strain>
    </source>
</reference>
<gene>
    <name evidence="4" type="ORF">RM538_10625</name>
</gene>
<dbReference type="RefSeq" id="WP_311333413.1">
    <property type="nucleotide sequence ID" value="NZ_JAVRHZ010000006.1"/>
</dbReference>
<sequence length="481" mass="52568">MKKLLLSIGVLFTITLTAQTPCSSGNSIGFPCDNYGLQSNIPLSTFGANSSNDSWGWTDPDTGKEYAIIGLRDGSAYVDITDPVNPIYVGKLISPVLDEFRGNWHDVKVYNNYAFIVSEIDGHGMQIFDLTKLRNVTNPPVAFTDDGVYTGFGSAHNVAINTDTGFAYGVGTDTFSGGAHFVNIQDPTNPIAAGGYANDGYTHDAQVVIYNGPDTDYQGIELYIGSNENEVVFVNVSDKNNPQNINSLSYNNFQYTHQGWLTEDHRYFLVTDELDEVFNGNDLRIIVMDVTDLDNPVVHMEYFGNTPAVDHNIYVKGDKAYLSAYTAGMRVLDLSDIDNMNITEVGFFDTWPADDNTSASIGDPGAWNVYPFFESGNLVVSNFSDNGGLFVLAENNIILDTPSQATTSFSVFPNPANNKITVNSGDSSVINEIKLFDVTGKLLLEESNINADSKVLDISLLSSGMYMVSVNNQSSIRVIKH</sequence>
<keyword evidence="5" id="KW-1185">Reference proteome</keyword>
<dbReference type="PANTHER" id="PTHR38787">
    <property type="entry name" value="REGULATORY P DOMAIN-CONTAINING PROTEIN"/>
    <property type="match status" value="1"/>
</dbReference>
<evidence type="ECO:0000256" key="1">
    <source>
        <dbReference type="ARBA" id="ARBA00022729"/>
    </source>
</evidence>
<dbReference type="EMBL" id="JAVRHZ010000006">
    <property type="protein sequence ID" value="MDT0556461.1"/>
    <property type="molecule type" value="Genomic_DNA"/>
</dbReference>
<dbReference type="NCBIfam" id="TIGR04312">
    <property type="entry name" value="choice_anch_B"/>
    <property type="match status" value="1"/>
</dbReference>
<feature type="domain" description="Secretion system C-terminal sorting" evidence="3">
    <location>
        <begin position="411"/>
        <end position="475"/>
    </location>
</feature>
<accession>A0ABU2YE46</accession>
<protein>
    <submittedName>
        <fullName evidence="4">Choice-of-anchor B family protein</fullName>
    </submittedName>
</protein>
<organism evidence="4 5">
    <name type="scientific">Patiriisocius hiemis</name>
    <dbReference type="NCBI Taxonomy" id="3075604"/>
    <lineage>
        <taxon>Bacteria</taxon>
        <taxon>Pseudomonadati</taxon>
        <taxon>Bacteroidota</taxon>
        <taxon>Flavobacteriia</taxon>
        <taxon>Flavobacteriales</taxon>
        <taxon>Flavobacteriaceae</taxon>
        <taxon>Patiriisocius</taxon>
    </lineage>
</organism>
<dbReference type="Proteomes" id="UP001254488">
    <property type="component" value="Unassembled WGS sequence"/>
</dbReference>
<evidence type="ECO:0000259" key="3">
    <source>
        <dbReference type="Pfam" id="PF18962"/>
    </source>
</evidence>